<name>A0ABQ9I335_9NEOP</name>
<dbReference type="EMBL" id="JARBHB010000003">
    <property type="protein sequence ID" value="KAJ8891046.1"/>
    <property type="molecule type" value="Genomic_DNA"/>
</dbReference>
<sequence>MEKRRSGRVRETGYPTENPPTSKKSGSDPAGNKTPIWAALNSRCLQAPRGHDGSAVSLLAFHQGDPGSISDRVTPDFSVWESCRTMPLVAGFSRGYPVFPPFYSGAAPYSPKSPLTGLKASMLRAEYSVEGKRNIPRKPTGQQQRSSRENLRLAFTVLRGGRLVTCPLLRYDGSRDGIREPNLWAYTTVGEGARSSSRTRRIPSNFLAARLGATNMCTFKRRVIIDLQGGNHQLAGIGICLSRRSTSSTHVRRDKFRDTALGRRRPRCLRYVTCFLDERTEMPVDLSRPLTYDERLLAINHRPRRPPPPPANIQASAMRFLGVLPFLPRCIPTLLHSEMEAQDAGARFVRLLEGLHCAGLDSTFLCTIEPQMFVHWLLLQREASVTPHLAVWHSLLVSLQVCYWLRVVQGVSNELHALDDSAPIADLQGNKKRIPRCQMWGKLGQQPTSKHLSRTRQQNGVTYQQHVATPQANRRAVTCSPTARPANREVLAACGSQSDTRSVLESLLQPIRERARSRGRNRRAIFVAAHLSTVLAAIALTLQ</sequence>
<gene>
    <name evidence="2" type="ORF">PR048_010555</name>
</gene>
<keyword evidence="3" id="KW-1185">Reference proteome</keyword>
<evidence type="ECO:0000256" key="1">
    <source>
        <dbReference type="SAM" id="MobiDB-lite"/>
    </source>
</evidence>
<reference evidence="2 3" key="1">
    <citation type="submission" date="2023-02" db="EMBL/GenBank/DDBJ databases">
        <title>LHISI_Scaffold_Assembly.</title>
        <authorList>
            <person name="Stuart O.P."/>
            <person name="Cleave R."/>
            <person name="Magrath M.J.L."/>
            <person name="Mikheyev A.S."/>
        </authorList>
    </citation>
    <scope>NUCLEOTIDE SEQUENCE [LARGE SCALE GENOMIC DNA]</scope>
    <source>
        <strain evidence="2">Daus_M_001</strain>
        <tissue evidence="2">Leg muscle</tissue>
    </source>
</reference>
<evidence type="ECO:0000313" key="3">
    <source>
        <dbReference type="Proteomes" id="UP001159363"/>
    </source>
</evidence>
<dbReference type="Proteomes" id="UP001159363">
    <property type="component" value="Chromosome 3"/>
</dbReference>
<comment type="caution">
    <text evidence="2">The sequence shown here is derived from an EMBL/GenBank/DDBJ whole genome shotgun (WGS) entry which is preliminary data.</text>
</comment>
<evidence type="ECO:0000313" key="2">
    <source>
        <dbReference type="EMBL" id="KAJ8891046.1"/>
    </source>
</evidence>
<organism evidence="2 3">
    <name type="scientific">Dryococelus australis</name>
    <dbReference type="NCBI Taxonomy" id="614101"/>
    <lineage>
        <taxon>Eukaryota</taxon>
        <taxon>Metazoa</taxon>
        <taxon>Ecdysozoa</taxon>
        <taxon>Arthropoda</taxon>
        <taxon>Hexapoda</taxon>
        <taxon>Insecta</taxon>
        <taxon>Pterygota</taxon>
        <taxon>Neoptera</taxon>
        <taxon>Polyneoptera</taxon>
        <taxon>Phasmatodea</taxon>
        <taxon>Verophasmatodea</taxon>
        <taxon>Anareolatae</taxon>
        <taxon>Phasmatidae</taxon>
        <taxon>Eurycanthinae</taxon>
        <taxon>Dryococelus</taxon>
    </lineage>
</organism>
<proteinExistence type="predicted"/>
<accession>A0ABQ9I335</accession>
<feature type="compositionally biased region" description="Basic and acidic residues" evidence="1">
    <location>
        <begin position="1"/>
        <end position="11"/>
    </location>
</feature>
<protein>
    <submittedName>
        <fullName evidence="2">Uncharacterized protein</fullName>
    </submittedName>
</protein>
<feature type="region of interest" description="Disordered" evidence="1">
    <location>
        <begin position="1"/>
        <end position="33"/>
    </location>
</feature>